<feature type="domain" description="Methyltransferase putative zinc binding" evidence="1">
    <location>
        <begin position="12"/>
        <end position="71"/>
    </location>
</feature>
<proteinExistence type="predicted"/>
<dbReference type="InterPro" id="IPR038576">
    <property type="entry name" value="Methyltransf_Zn-bd_dom_put_sf"/>
</dbReference>
<evidence type="ECO:0000259" key="1">
    <source>
        <dbReference type="Pfam" id="PF08421"/>
    </source>
</evidence>
<dbReference type="InterPro" id="IPR013630">
    <property type="entry name" value="Methyltransf_Zn-bd_dom_put"/>
</dbReference>
<sequence length="79" mass="9064">MVNMEIVEHTSCRLCGSEKLTEAFSIGNQFINDFVDEKDIGKGRKAPLDLMICETCSLIQLKHTAPQELLYSGFYWYRS</sequence>
<dbReference type="Gene3D" id="6.20.50.110">
    <property type="entry name" value="Methyltransferase, zinc-binding domain"/>
    <property type="match status" value="1"/>
</dbReference>
<protein>
    <recommendedName>
        <fullName evidence="1">Methyltransferase putative zinc binding domain-containing protein</fullName>
    </recommendedName>
</protein>
<dbReference type="EMBL" id="UINC01012362">
    <property type="protein sequence ID" value="SVA54029.1"/>
    <property type="molecule type" value="Genomic_DNA"/>
</dbReference>
<dbReference type="Pfam" id="PF08421">
    <property type="entry name" value="Methyltransf_13"/>
    <property type="match status" value="1"/>
</dbReference>
<reference evidence="2" key="1">
    <citation type="submission" date="2018-05" db="EMBL/GenBank/DDBJ databases">
        <authorList>
            <person name="Lanie J.A."/>
            <person name="Ng W.-L."/>
            <person name="Kazmierczak K.M."/>
            <person name="Andrzejewski T.M."/>
            <person name="Davidsen T.M."/>
            <person name="Wayne K.J."/>
            <person name="Tettelin H."/>
            <person name="Glass J.I."/>
            <person name="Rusch D."/>
            <person name="Podicherti R."/>
            <person name="Tsui H.-C.T."/>
            <person name="Winkler M.E."/>
        </authorList>
    </citation>
    <scope>NUCLEOTIDE SEQUENCE</scope>
</reference>
<name>A0A381WNB6_9ZZZZ</name>
<dbReference type="AlphaFoldDB" id="A0A381WNB6"/>
<accession>A0A381WNB6</accession>
<organism evidence="2">
    <name type="scientific">marine metagenome</name>
    <dbReference type="NCBI Taxonomy" id="408172"/>
    <lineage>
        <taxon>unclassified sequences</taxon>
        <taxon>metagenomes</taxon>
        <taxon>ecological metagenomes</taxon>
    </lineage>
</organism>
<gene>
    <name evidence="2" type="ORF">METZ01_LOCUS106883</name>
</gene>
<evidence type="ECO:0000313" key="2">
    <source>
        <dbReference type="EMBL" id="SVA54029.1"/>
    </source>
</evidence>
<feature type="non-terminal residue" evidence="2">
    <location>
        <position position="79"/>
    </location>
</feature>